<gene>
    <name evidence="3" type="ORF">Csp1_24000</name>
</gene>
<feature type="compositionally biased region" description="Gly residues" evidence="1">
    <location>
        <begin position="151"/>
        <end position="160"/>
    </location>
</feature>
<keyword evidence="2" id="KW-0472">Membrane</keyword>
<evidence type="ECO:0000313" key="3">
    <source>
        <dbReference type="EMBL" id="AWT27150.1"/>
    </source>
</evidence>
<feature type="compositionally biased region" description="Basic and acidic residues" evidence="1">
    <location>
        <begin position="1"/>
        <end position="20"/>
    </location>
</feature>
<feature type="compositionally biased region" description="Low complexity" evidence="1">
    <location>
        <begin position="116"/>
        <end position="143"/>
    </location>
</feature>
<keyword evidence="2" id="KW-0812">Transmembrane</keyword>
<dbReference type="Proteomes" id="UP000247696">
    <property type="component" value="Chromosome"/>
</dbReference>
<feature type="compositionally biased region" description="Low complexity" evidence="1">
    <location>
        <begin position="309"/>
        <end position="325"/>
    </location>
</feature>
<accession>A0A2Z3YVX7</accession>
<dbReference type="KEGG" id="cpre:Csp1_24000"/>
<feature type="transmembrane region" description="Helical" evidence="2">
    <location>
        <begin position="180"/>
        <end position="201"/>
    </location>
</feature>
<reference evidence="4" key="1">
    <citation type="submission" date="2017-11" db="EMBL/GenBank/DDBJ databases">
        <title>Otitis media/interna in a cat caused by the recently described species Corynebacterium provencense.</title>
        <authorList>
            <person name="Kittl S."/>
            <person name="Brodard I."/>
            <person name="Rychener L."/>
            <person name="Jores J."/>
            <person name="Roosje P."/>
            <person name="Gobeli Brawand S."/>
        </authorList>
    </citation>
    <scope>NUCLEOTIDE SEQUENCE [LARGE SCALE GENOMIC DNA]</scope>
    <source>
        <strain evidence="4">17KM38</strain>
    </source>
</reference>
<feature type="compositionally biased region" description="Gly residues" evidence="1">
    <location>
        <begin position="294"/>
        <end position="308"/>
    </location>
</feature>
<dbReference type="EMBL" id="CP024988">
    <property type="protein sequence ID" value="AWT27150.1"/>
    <property type="molecule type" value="Genomic_DNA"/>
</dbReference>
<evidence type="ECO:0000256" key="2">
    <source>
        <dbReference type="SAM" id="Phobius"/>
    </source>
</evidence>
<organism evidence="3 4">
    <name type="scientific">Corynebacterium provencense</name>
    <dbReference type="NCBI Taxonomy" id="1737425"/>
    <lineage>
        <taxon>Bacteria</taxon>
        <taxon>Bacillati</taxon>
        <taxon>Actinomycetota</taxon>
        <taxon>Actinomycetes</taxon>
        <taxon>Mycobacteriales</taxon>
        <taxon>Corynebacteriaceae</taxon>
        <taxon>Corynebacterium</taxon>
    </lineage>
</organism>
<keyword evidence="2" id="KW-1133">Transmembrane helix</keyword>
<feature type="region of interest" description="Disordered" evidence="1">
    <location>
        <begin position="254"/>
        <end position="375"/>
    </location>
</feature>
<keyword evidence="4" id="KW-1185">Reference proteome</keyword>
<feature type="compositionally biased region" description="Gly residues" evidence="1">
    <location>
        <begin position="326"/>
        <end position="368"/>
    </location>
</feature>
<name>A0A2Z3YVX7_9CORY</name>
<sequence>MNEPSDPQRPKGGDRPRETAAFEDTEFSFGKAASTPPTSRQGYLADVVESDHPDVPDDGTVIDAEIVDETGPAGDHGHSTASRPPVLGSTTDPEMTGIIPAVRDDSERPGTGPGTAGSAAAGSAAAEETAVGAVPPVAASPSGQTSPEGVPAGGSGGDGSDGGDDGGDGRSFSFRSVPPWAWILVIGVILAVLVGLFAASLMRHNSVSDSSPLTSVVPSYGRPTAWNSTTPTTTKIPDNSAGLGYDGYGYGYGDQSGDDSWNDGSDWTDTTEEPDTSGPTGTPSTGAPGTGQETPGGTGTPGTGGGTTPGTPGTDPGTGTSPGTDPGTGGTPGTGGNPGTGGTPGTGGNPGTGETPGTGGGTTPGTGDGDSTTTE</sequence>
<protein>
    <submittedName>
        <fullName evidence="3">Uncharacterized protein</fullName>
    </submittedName>
</protein>
<dbReference type="AlphaFoldDB" id="A0A2Z3YVX7"/>
<proteinExistence type="predicted"/>
<dbReference type="RefSeq" id="WP_193867110.1">
    <property type="nucleotide sequence ID" value="NZ_CP024988.1"/>
</dbReference>
<feature type="compositionally biased region" description="Low complexity" evidence="1">
    <location>
        <begin position="276"/>
        <end position="293"/>
    </location>
</feature>
<evidence type="ECO:0000313" key="4">
    <source>
        <dbReference type="Proteomes" id="UP000247696"/>
    </source>
</evidence>
<evidence type="ECO:0000256" key="1">
    <source>
        <dbReference type="SAM" id="MobiDB-lite"/>
    </source>
</evidence>
<feature type="region of interest" description="Disordered" evidence="1">
    <location>
        <begin position="1"/>
        <end position="171"/>
    </location>
</feature>